<feature type="domain" description="GIY-YIG" evidence="12">
    <location>
        <begin position="9"/>
        <end position="95"/>
    </location>
</feature>
<dbReference type="RefSeq" id="XP_011297977.1">
    <property type="nucleotide sequence ID" value="XM_011299675.1"/>
</dbReference>
<dbReference type="PANTHER" id="PTHR20208:SF10">
    <property type="entry name" value="STRUCTURE-SPECIFIC ENDONUCLEASE SUBUNIT SLX1"/>
    <property type="match status" value="1"/>
</dbReference>
<dbReference type="HAMAP" id="MF_03100">
    <property type="entry name" value="Endonuc_su_Slx1"/>
    <property type="match status" value="1"/>
</dbReference>
<evidence type="ECO:0000259" key="12">
    <source>
        <dbReference type="PROSITE" id="PS50164"/>
    </source>
</evidence>
<evidence type="ECO:0000256" key="7">
    <source>
        <dbReference type="ARBA" id="ARBA00022833"/>
    </source>
</evidence>
<comment type="caution">
    <text evidence="11">Lacks conserved residue(s) required for the propagation of feature annotation.</text>
</comment>
<keyword evidence="5" id="KW-0863">Zinc-finger</keyword>
<dbReference type="CDD" id="cd10455">
    <property type="entry name" value="GIY-YIG_SLX1"/>
    <property type="match status" value="1"/>
</dbReference>
<keyword evidence="7" id="KW-0862">Zinc</keyword>
<evidence type="ECO:0000256" key="9">
    <source>
        <dbReference type="ARBA" id="ARBA00023204"/>
    </source>
</evidence>
<evidence type="ECO:0000256" key="3">
    <source>
        <dbReference type="ARBA" id="ARBA00022759"/>
    </source>
</evidence>
<dbReference type="GO" id="GO:0008270">
    <property type="term" value="F:zinc ion binding"/>
    <property type="evidence" value="ECO:0007669"/>
    <property type="project" value="UniProtKB-KW"/>
</dbReference>
<comment type="subunit">
    <text evidence="11">Forms a heterodimer with a member of the SLX4 family.</text>
</comment>
<dbReference type="Pfam" id="PF21202">
    <property type="entry name" value="SLX1_C"/>
    <property type="match status" value="1"/>
</dbReference>
<dbReference type="InterPro" id="IPR035901">
    <property type="entry name" value="GIY-YIG_endonuc_sf"/>
</dbReference>
<keyword evidence="2" id="KW-0479">Metal-binding</keyword>
<dbReference type="GO" id="GO:0033557">
    <property type="term" value="C:Slx1-Slx4 complex"/>
    <property type="evidence" value="ECO:0007669"/>
    <property type="project" value="UniProtKB-UniRule"/>
</dbReference>
<keyword evidence="6 11" id="KW-0378">Hydrolase</keyword>
<keyword evidence="3 11" id="KW-0255">Endonuclease</keyword>
<dbReference type="Gene3D" id="3.40.1440.10">
    <property type="entry name" value="GIY-YIG endonuclease"/>
    <property type="match status" value="1"/>
</dbReference>
<evidence type="ECO:0000256" key="8">
    <source>
        <dbReference type="ARBA" id="ARBA00023172"/>
    </source>
</evidence>
<evidence type="ECO:0000256" key="10">
    <source>
        <dbReference type="ARBA" id="ARBA00023242"/>
    </source>
</evidence>
<organism evidence="13 14">
    <name type="scientific">Fopius arisanus</name>
    <dbReference type="NCBI Taxonomy" id="64838"/>
    <lineage>
        <taxon>Eukaryota</taxon>
        <taxon>Metazoa</taxon>
        <taxon>Ecdysozoa</taxon>
        <taxon>Arthropoda</taxon>
        <taxon>Hexapoda</taxon>
        <taxon>Insecta</taxon>
        <taxon>Pterygota</taxon>
        <taxon>Neoptera</taxon>
        <taxon>Endopterygota</taxon>
        <taxon>Hymenoptera</taxon>
        <taxon>Apocrita</taxon>
        <taxon>Ichneumonoidea</taxon>
        <taxon>Braconidae</taxon>
        <taxon>Opiinae</taxon>
        <taxon>Fopius</taxon>
    </lineage>
</organism>
<dbReference type="GO" id="GO:0008821">
    <property type="term" value="F:crossover junction DNA endonuclease activity"/>
    <property type="evidence" value="ECO:0007669"/>
    <property type="project" value="TreeGrafter"/>
</dbReference>
<dbReference type="GO" id="GO:0000724">
    <property type="term" value="P:double-strand break repair via homologous recombination"/>
    <property type="evidence" value="ECO:0007669"/>
    <property type="project" value="TreeGrafter"/>
</dbReference>
<dbReference type="Gene3D" id="3.30.40.10">
    <property type="entry name" value="Zinc/RING finger domain, C3HC4 (zinc finger)"/>
    <property type="match status" value="1"/>
</dbReference>
<sequence length="259" mass="29552">METPDIVEHFFGVYLLYCENPKYKGRVYIGYTVDPVRRLKNHNAGKKFGGAWKTSNKGPWNMVLIVHGFPNSTSALRFEWAWQHPQLSRRLRHIPKKKSREKTFEYTLNVLSAMLQVGPWCRLPLTLRWLDDTFADAHSSRVTPPKHMPVIHGKVMSRKPQGNANGKNGEVTEDSEISICDICYMTLDITDKVTCVRADCDLIAHIICLAKEFDHERILPVSGTCPACKGHLLWGDVIRKKIGCHIHLNENQDSTDDSD</sequence>
<dbReference type="InterPro" id="IPR013083">
    <property type="entry name" value="Znf_RING/FYVE/PHD"/>
</dbReference>
<protein>
    <recommendedName>
        <fullName evidence="11">Structure-specific endonuclease subunit SLX1 homolog</fullName>
        <ecNumber evidence="11">3.1.-.-</ecNumber>
    </recommendedName>
</protein>
<evidence type="ECO:0000256" key="2">
    <source>
        <dbReference type="ARBA" id="ARBA00022723"/>
    </source>
</evidence>
<evidence type="ECO:0000256" key="5">
    <source>
        <dbReference type="ARBA" id="ARBA00022771"/>
    </source>
</evidence>
<evidence type="ECO:0000256" key="4">
    <source>
        <dbReference type="ARBA" id="ARBA00022763"/>
    </source>
</evidence>
<dbReference type="InterPro" id="IPR000305">
    <property type="entry name" value="GIY-YIG_endonuc"/>
</dbReference>
<comment type="function">
    <text evidence="11">Catalytic subunit of a heterodimeric structure-specific endonuclease that resolves DNA secondary structures generated during DNA repair and recombination. Has endonuclease activity towards branched DNA substrates, introducing single-strand cuts in duplex DNA close to junctions with ss-DNA.</text>
</comment>
<dbReference type="AlphaFoldDB" id="A0A9R1SVM7"/>
<dbReference type="KEGG" id="fas:105263449"/>
<evidence type="ECO:0000256" key="6">
    <source>
        <dbReference type="ARBA" id="ARBA00022801"/>
    </source>
</evidence>
<dbReference type="OrthoDB" id="24645at2759"/>
<keyword evidence="8 11" id="KW-0233">DNA recombination</keyword>
<comment type="similarity">
    <text evidence="11">Belongs to the SLX1 family.</text>
</comment>
<evidence type="ECO:0000313" key="13">
    <source>
        <dbReference type="Proteomes" id="UP000694866"/>
    </source>
</evidence>
<keyword evidence="4 11" id="KW-0227">DNA damage</keyword>
<dbReference type="EC" id="3.1.-.-" evidence="11"/>
<dbReference type="CTD" id="40578"/>
<evidence type="ECO:0000256" key="11">
    <source>
        <dbReference type="HAMAP-Rule" id="MF_03100"/>
    </source>
</evidence>
<dbReference type="Proteomes" id="UP000694866">
    <property type="component" value="Unplaced"/>
</dbReference>
<keyword evidence="9 11" id="KW-0234">DNA repair</keyword>
<dbReference type="InterPro" id="IPR050381">
    <property type="entry name" value="SLX1_endonuclease"/>
</dbReference>
<dbReference type="InterPro" id="IPR027520">
    <property type="entry name" value="Slx1"/>
</dbReference>
<dbReference type="GO" id="GO:0017108">
    <property type="term" value="F:5'-flap endonuclease activity"/>
    <property type="evidence" value="ECO:0007669"/>
    <property type="project" value="InterPro"/>
</dbReference>
<keyword evidence="1 11" id="KW-0540">Nuclease</keyword>
<dbReference type="InterPro" id="IPR048749">
    <property type="entry name" value="SLX1_C"/>
</dbReference>
<keyword evidence="13" id="KW-1185">Reference proteome</keyword>
<name>A0A9R1SVM7_9HYME</name>
<dbReference type="GeneID" id="105263449"/>
<evidence type="ECO:0000313" key="14">
    <source>
        <dbReference type="RefSeq" id="XP_011297977.1"/>
    </source>
</evidence>
<evidence type="ECO:0000256" key="1">
    <source>
        <dbReference type="ARBA" id="ARBA00022722"/>
    </source>
</evidence>
<comment type="subcellular location">
    <subcellularLocation>
        <location evidence="11">Nucleus</location>
    </subcellularLocation>
</comment>
<dbReference type="PROSITE" id="PS50164">
    <property type="entry name" value="GIY_YIG"/>
    <property type="match status" value="1"/>
</dbReference>
<comment type="cofactor">
    <cofactor evidence="11">
        <name>a divalent metal cation</name>
        <dbReference type="ChEBI" id="CHEBI:60240"/>
    </cofactor>
</comment>
<accession>A0A9R1SVM7</accession>
<reference evidence="14" key="1">
    <citation type="submission" date="2025-08" db="UniProtKB">
        <authorList>
            <consortium name="RefSeq"/>
        </authorList>
    </citation>
    <scope>IDENTIFICATION</scope>
    <source>
        <strain evidence="14">USDA-PBARC FA_bdor</strain>
        <tissue evidence="14">Whole organism</tissue>
    </source>
</reference>
<dbReference type="FunFam" id="3.40.1440.10:FF:000008">
    <property type="entry name" value="Structure-specific endonuclease subunit SLX1 homolog"/>
    <property type="match status" value="1"/>
</dbReference>
<dbReference type="SUPFAM" id="SSF82771">
    <property type="entry name" value="GIY-YIG endonuclease"/>
    <property type="match status" value="1"/>
</dbReference>
<dbReference type="Pfam" id="PF01541">
    <property type="entry name" value="GIY-YIG"/>
    <property type="match status" value="1"/>
</dbReference>
<proteinExistence type="inferred from homology"/>
<dbReference type="PANTHER" id="PTHR20208">
    <property type="entry name" value="STRUCTURE-SPECIFIC ENDONUCLEASE SUBUNIT SLX1"/>
    <property type="match status" value="1"/>
</dbReference>
<gene>
    <name evidence="14" type="primary">slx1</name>
</gene>
<keyword evidence="10 11" id="KW-0539">Nucleus</keyword>